<evidence type="ECO:0000313" key="4">
    <source>
        <dbReference type="Proteomes" id="UP001042704"/>
    </source>
</evidence>
<protein>
    <submittedName>
        <fullName evidence="3">PEGA domain-containing protein</fullName>
    </submittedName>
</protein>
<dbReference type="InterPro" id="IPR013229">
    <property type="entry name" value="PEGA"/>
</dbReference>
<evidence type="ECO:0000256" key="1">
    <source>
        <dbReference type="SAM" id="Phobius"/>
    </source>
</evidence>
<dbReference type="KEGG" id="maqe:RJ40_06410"/>
<dbReference type="Proteomes" id="UP001042704">
    <property type="component" value="Chromosome"/>
</dbReference>
<dbReference type="Gene3D" id="2.60.40.1120">
    <property type="entry name" value="Carboxypeptidase-like, regulatory domain"/>
    <property type="match status" value="5"/>
</dbReference>
<dbReference type="RefSeq" id="WP_265582531.1">
    <property type="nucleotide sequence ID" value="NZ_CP036172.1"/>
</dbReference>
<dbReference type="EMBL" id="CP036172">
    <property type="protein sequence ID" value="QSZ67157.1"/>
    <property type="molecule type" value="Genomic_DNA"/>
</dbReference>
<dbReference type="InterPro" id="IPR008969">
    <property type="entry name" value="CarboxyPept-like_regulatory"/>
</dbReference>
<evidence type="ECO:0000313" key="3">
    <source>
        <dbReference type="EMBL" id="QSZ67157.1"/>
    </source>
</evidence>
<dbReference type="Pfam" id="PF08308">
    <property type="entry name" value="PEGA"/>
    <property type="match status" value="1"/>
</dbReference>
<reference evidence="3" key="2">
    <citation type="submission" date="2019-02" db="EMBL/GenBank/DDBJ databases">
        <authorList>
            <person name="Chen S.-C."/>
            <person name="Chien H.-H."/>
            <person name="Lai M.-C."/>
        </authorList>
    </citation>
    <scope>NUCLEOTIDE SEQUENCE</scope>
    <source>
        <strain evidence="3">N2F9704</strain>
    </source>
</reference>
<dbReference type="GeneID" id="76423980"/>
<keyword evidence="1" id="KW-0472">Membrane</keyword>
<proteinExistence type="predicted"/>
<accession>A0A8A3S4F6</accession>
<keyword evidence="1" id="KW-0812">Transmembrane</keyword>
<feature type="transmembrane region" description="Helical" evidence="1">
    <location>
        <begin position="430"/>
        <end position="454"/>
    </location>
</feature>
<name>A0A8A3S4F6_9EURY</name>
<feature type="domain" description="PEGA" evidence="2">
    <location>
        <begin position="45"/>
        <end position="97"/>
    </location>
</feature>
<dbReference type="AlphaFoldDB" id="A0A8A3S4F6"/>
<keyword evidence="1" id="KW-1133">Transmembrane helix</keyword>
<keyword evidence="4" id="KW-1185">Reference proteome</keyword>
<dbReference type="PANTHER" id="PTHR36194:SF1">
    <property type="entry name" value="S-LAYER-LIKE PROTEIN"/>
    <property type="match status" value="1"/>
</dbReference>
<gene>
    <name evidence="3" type="ORF">RJ40_06410</name>
</gene>
<evidence type="ECO:0000259" key="2">
    <source>
        <dbReference type="Pfam" id="PF08308"/>
    </source>
</evidence>
<dbReference type="SUPFAM" id="SSF49464">
    <property type="entry name" value="Carboxypeptidase regulatory domain-like"/>
    <property type="match status" value="5"/>
</dbReference>
<sequence length="476" mass="50801">MDSKMGSTFTYLILGVVAIALICSAVQAVDVDITVKDAEDGSYIKGASVYIDNHYEGKTDSDGEFSYEYDGNSRYTLKVTKSGYEDWDDRIDAKERTVVVRMDSGTVDFKVSVYDAGTVQPIRDARVDITGISTTFDDYERTDSSGCASFDLEDGEEYSVEISADDYAEITREIEVDSDTQSVQYWLYPEGQFAFKVMDARSNSPIEGAAVKVDGKGAGTTDGNGVVTVVLDGDGYYDVEVAHPSYLTYTKEVYLGENAVIENILLTKSTASLFVLVFDTEKKPISGAKVLVDGKDAGTTDAFGRLGLDAVVTGTHAFEVSAPGYVGQKENRKTGETTSDLVFELACAKVPVSVLVENPSHEPVGEVKICVNGAAAGSTSSAGMVSLDLAPGTYNITGTMDGYHQAVLETAVKAGSSGESVVLTLEPQGLPMGVIALLLIVVVVVVGIAGAVATGRVEIPNRRKPGRRAPPKRRQF</sequence>
<reference evidence="3" key="1">
    <citation type="journal article" date="2001" name="Int. J. Syst. Evol. Microbiol.">
        <title>Methanofollis aquaemaris sp. nov., a methanogen isolated from an aquaculture fish pond.</title>
        <authorList>
            <person name="Lai M.C."/>
            <person name="Chen S.C."/>
        </authorList>
    </citation>
    <scope>NUCLEOTIDE SEQUENCE</scope>
    <source>
        <strain evidence="3">N2F9704</strain>
    </source>
</reference>
<dbReference type="PANTHER" id="PTHR36194">
    <property type="entry name" value="S-LAYER-LIKE PROTEIN"/>
    <property type="match status" value="1"/>
</dbReference>
<organism evidence="3 4">
    <name type="scientific">Methanofollis aquaemaris</name>
    <dbReference type="NCBI Taxonomy" id="126734"/>
    <lineage>
        <taxon>Archaea</taxon>
        <taxon>Methanobacteriati</taxon>
        <taxon>Methanobacteriota</taxon>
        <taxon>Stenosarchaea group</taxon>
        <taxon>Methanomicrobia</taxon>
        <taxon>Methanomicrobiales</taxon>
        <taxon>Methanomicrobiaceae</taxon>
        <taxon>Methanofollis</taxon>
    </lineage>
</organism>